<dbReference type="AlphaFoldDB" id="A0A9D1LVQ9"/>
<evidence type="ECO:0000256" key="1">
    <source>
        <dbReference type="SAM" id="Coils"/>
    </source>
</evidence>
<sequence>KAKDAKISELEEQYAEEKIEALKQQYAQAEQKLLEKAAENKDAWIEHIYNAVISGC</sequence>
<feature type="non-terminal residue" evidence="2">
    <location>
        <position position="1"/>
    </location>
</feature>
<accession>A0A9D1LVQ9</accession>
<reference evidence="2" key="1">
    <citation type="submission" date="2020-10" db="EMBL/GenBank/DDBJ databases">
        <authorList>
            <person name="Gilroy R."/>
        </authorList>
    </citation>
    <scope>NUCLEOTIDE SEQUENCE</scope>
    <source>
        <strain evidence="2">ChiSjej4B22-9803</strain>
    </source>
</reference>
<dbReference type="Proteomes" id="UP000824111">
    <property type="component" value="Unassembled WGS sequence"/>
</dbReference>
<evidence type="ECO:0000313" key="2">
    <source>
        <dbReference type="EMBL" id="HIU48827.1"/>
    </source>
</evidence>
<dbReference type="EMBL" id="DVND01000146">
    <property type="protein sequence ID" value="HIU48827.1"/>
    <property type="molecule type" value="Genomic_DNA"/>
</dbReference>
<keyword evidence="1" id="KW-0175">Coiled coil</keyword>
<reference evidence="2" key="2">
    <citation type="journal article" date="2021" name="PeerJ">
        <title>Extensive microbial diversity within the chicken gut microbiome revealed by metagenomics and culture.</title>
        <authorList>
            <person name="Gilroy R."/>
            <person name="Ravi A."/>
            <person name="Getino M."/>
            <person name="Pursley I."/>
            <person name="Horton D.L."/>
            <person name="Alikhan N.F."/>
            <person name="Baker D."/>
            <person name="Gharbi K."/>
            <person name="Hall N."/>
            <person name="Watson M."/>
            <person name="Adriaenssens E.M."/>
            <person name="Foster-Nyarko E."/>
            <person name="Jarju S."/>
            <person name="Secka A."/>
            <person name="Antonio M."/>
            <person name="Oren A."/>
            <person name="Chaudhuri R.R."/>
            <person name="La Ragione R."/>
            <person name="Hildebrand F."/>
            <person name="Pallen M.J."/>
        </authorList>
    </citation>
    <scope>NUCLEOTIDE SEQUENCE</scope>
    <source>
        <strain evidence="2">ChiSjej4B22-9803</strain>
    </source>
</reference>
<organism evidence="2 3">
    <name type="scientific">Candidatus Avimonoglobus intestinipullorum</name>
    <dbReference type="NCBI Taxonomy" id="2840699"/>
    <lineage>
        <taxon>Bacteria</taxon>
        <taxon>Bacillati</taxon>
        <taxon>Bacillota</taxon>
        <taxon>Clostridia</taxon>
        <taxon>Eubacteriales</taxon>
        <taxon>Candidatus Avimonoglobus</taxon>
    </lineage>
</organism>
<proteinExistence type="predicted"/>
<protein>
    <submittedName>
        <fullName evidence="2">Uncharacterized protein</fullName>
    </submittedName>
</protein>
<gene>
    <name evidence="2" type="ORF">IAB04_05640</name>
</gene>
<name>A0A9D1LVQ9_9FIRM</name>
<feature type="coiled-coil region" evidence="1">
    <location>
        <begin position="5"/>
        <end position="39"/>
    </location>
</feature>
<evidence type="ECO:0000313" key="3">
    <source>
        <dbReference type="Proteomes" id="UP000824111"/>
    </source>
</evidence>
<comment type="caution">
    <text evidence="2">The sequence shown here is derived from an EMBL/GenBank/DDBJ whole genome shotgun (WGS) entry which is preliminary data.</text>
</comment>